<organism evidence="2">
    <name type="scientific">uncultured Thermomicrobiales bacterium</name>
    <dbReference type="NCBI Taxonomy" id="1645740"/>
    <lineage>
        <taxon>Bacteria</taxon>
        <taxon>Pseudomonadati</taxon>
        <taxon>Thermomicrobiota</taxon>
        <taxon>Thermomicrobia</taxon>
        <taxon>Thermomicrobiales</taxon>
        <taxon>environmental samples</taxon>
    </lineage>
</organism>
<feature type="domain" description="DUF4397" evidence="1">
    <location>
        <begin position="259"/>
        <end position="373"/>
    </location>
</feature>
<gene>
    <name evidence="2" type="ORF">AVDCRST_MAG19-2440</name>
</gene>
<protein>
    <recommendedName>
        <fullName evidence="1">DUF4397 domain-containing protein</fullName>
    </recommendedName>
</protein>
<dbReference type="InterPro" id="IPR025510">
    <property type="entry name" value="DUF4397"/>
</dbReference>
<evidence type="ECO:0000313" key="2">
    <source>
        <dbReference type="EMBL" id="CAA9567717.1"/>
    </source>
</evidence>
<reference evidence="2" key="1">
    <citation type="submission" date="2020-02" db="EMBL/GenBank/DDBJ databases">
        <authorList>
            <person name="Meier V. D."/>
        </authorList>
    </citation>
    <scope>NUCLEOTIDE SEQUENCE</scope>
    <source>
        <strain evidence="2">AVDCRST_MAG19</strain>
    </source>
</reference>
<feature type="domain" description="DUF4397" evidence="1">
    <location>
        <begin position="52"/>
        <end position="167"/>
    </location>
</feature>
<accession>A0A6J4V5B4</accession>
<evidence type="ECO:0000259" key="1">
    <source>
        <dbReference type="Pfam" id="PF14344"/>
    </source>
</evidence>
<dbReference type="EMBL" id="CADCWL010000116">
    <property type="protein sequence ID" value="CAA9567717.1"/>
    <property type="molecule type" value="Genomic_DNA"/>
</dbReference>
<name>A0A6J4V5B4_9BACT</name>
<proteinExistence type="predicted"/>
<sequence length="500" mass="50312">MKQVTSPARGVGRGGAAVALLIAILLAALVPGLRVAAQDPTAPAGGPTTTDATVRIVHGSPDAPAVDVLVDGQPAAPGLAFGTATEYLPLPAGDHQVQVVPAGGGQPLLEGSVTAESGHAYILAVVGMANALQLQAYDVNIDAIENPGQSRLRVIHAVPDAPAVDVAIAGGDPIVEGVEFPNGSDYVEHEAGTFDLEVRNGETDQALMTAPQQRFEAGQVYDLVALGQGPNLQLLPLVTPVSIPCSQTLGIGQPANACLRVVHASPDAGPVDVYLGETVLIPGLQFGLASSFAAAPNGEQHIRVVPAGAPLDQAAIDTNQTLESGQAYQITATGLVAEIEATVNQVDLTPLPEGQARLRVIHASPDTAAIDVALAGGATLAEGVEFRGSSDYAVIDAGNYGLQVREADGDTLLLEAPQTMLQAGMVYDVYAIGQTENGTAQLTVFTAPASTRTGQMATPIAGAPAATPAPAAIATPAVVVGASPVVEAPGAATPAATPTS</sequence>
<dbReference type="AlphaFoldDB" id="A0A6J4V5B4"/>
<dbReference type="Pfam" id="PF14344">
    <property type="entry name" value="DUF4397"/>
    <property type="match status" value="2"/>
</dbReference>